<evidence type="ECO:0000313" key="8">
    <source>
        <dbReference type="Proteomes" id="UP001194746"/>
    </source>
</evidence>
<dbReference type="GO" id="GO:0000981">
    <property type="term" value="F:DNA-binding transcription factor activity, RNA polymerase II-specific"/>
    <property type="evidence" value="ECO:0007669"/>
    <property type="project" value="InterPro"/>
</dbReference>
<dbReference type="PROSITE" id="PS50048">
    <property type="entry name" value="ZN2_CY6_FUNGAL_2"/>
    <property type="match status" value="1"/>
</dbReference>
<dbReference type="InterPro" id="IPR050675">
    <property type="entry name" value="OAF3"/>
</dbReference>
<dbReference type="InterPro" id="IPR001138">
    <property type="entry name" value="Zn2Cys6_DnaBD"/>
</dbReference>
<dbReference type="GO" id="GO:0003677">
    <property type="term" value="F:DNA binding"/>
    <property type="evidence" value="ECO:0007669"/>
    <property type="project" value="UniProtKB-KW"/>
</dbReference>
<comment type="caution">
    <text evidence="7">The sequence shown here is derived from an EMBL/GenBank/DDBJ whole genome shotgun (WGS) entry which is preliminary data.</text>
</comment>
<dbReference type="InterPro" id="IPR021858">
    <property type="entry name" value="Fun_TF"/>
</dbReference>
<evidence type="ECO:0000256" key="5">
    <source>
        <dbReference type="SAM" id="MobiDB-lite"/>
    </source>
</evidence>
<keyword evidence="4" id="KW-0539">Nucleus</keyword>
<protein>
    <recommendedName>
        <fullName evidence="6">Zn(2)-C6 fungal-type domain-containing protein</fullName>
    </recommendedName>
</protein>
<dbReference type="PANTHER" id="PTHR31069:SF25">
    <property type="entry name" value="TRANSCRIPTION FACTOR, PUTATIVE (EUROFUNG)-RELATED"/>
    <property type="match status" value="1"/>
</dbReference>
<sequence>MSSQTTPKPSKSNHRGRRSHALGGCKTCRRRHVKCDQRRPACHRCQRLGTVCEGFPDEVRWMSQKIDQDLPLKVDETLTTRHHLYTEQSRISMSTSLGSDLVAGSIDASLDEIDARADDPEDSFGDNIRIGPFAVLKLATAPQVAELVPTSDIGGNSVELNASLGEKTCSEANALSLIEDPLASIDDLVQWSDLFGFDSELPWLASDAIFEENDNGHADSSTQIPALGASLYDPAMAEHADTEPTSQKNDNQEHNLLRSANPQHIKPAIDPPQIGVLEEAPLLLKYFYKNIIPQLTIVPLKEKTPWEIVNLHTAMVTLGELTILELNDISESGLANLHILLAFSATHLALHPSMDLMHPAEHWKEIAEHAYLQAQDHMRKSLQESTKDCQLDGFKDRLMSICAMTEYAVISGRHRDARCHILDAERVLWNHGLAKVRQSHKTRLLLNVYVWMRIMGESTYVLHDYSVPDSFIETAKSHFGIQDNTTGMRDDKVHRLDDFLQLRPRYADTDFDIDKPKDRIMDILDYHLQDSRKSTESLYGQVYGISETWLSLVSQTTRLANVMTILTNARNTDRQIDPKIWEALDKRSVRLENVINLFTQRDPPACGPGLSEHSSELHRHMVKALNAALVILFYRRVRHVHPAIIEGQVEKVITALQAFDAVLKLGDPLGAGFLWPAFIAGSEAICITQRDAIRALVQRGDGRCGLTPFGIAEDTLTTLWRAQDDCLKTTYGQSIPTWIDIAR</sequence>
<proteinExistence type="predicted"/>
<dbReference type="SUPFAM" id="SSF57701">
    <property type="entry name" value="Zn2/Cys6 DNA-binding domain"/>
    <property type="match status" value="1"/>
</dbReference>
<dbReference type="GO" id="GO:0008270">
    <property type="term" value="F:zinc ion binding"/>
    <property type="evidence" value="ECO:0007669"/>
    <property type="project" value="InterPro"/>
</dbReference>
<keyword evidence="3" id="KW-0804">Transcription</keyword>
<evidence type="ECO:0000313" key="7">
    <source>
        <dbReference type="EMBL" id="KAF9885583.1"/>
    </source>
</evidence>
<feature type="compositionally biased region" description="Basic residues" evidence="5">
    <location>
        <begin position="11"/>
        <end position="20"/>
    </location>
</feature>
<reference evidence="7" key="2">
    <citation type="submission" date="2020-02" db="EMBL/GenBank/DDBJ databases">
        <authorList>
            <person name="Gilchrist C.L.M."/>
            <person name="Chooi Y.-H."/>
        </authorList>
    </citation>
    <scope>NUCLEOTIDE SEQUENCE</scope>
    <source>
        <strain evidence="7">MST-FP2251</strain>
    </source>
</reference>
<dbReference type="AlphaFoldDB" id="A0AAD4GRP2"/>
<dbReference type="PROSITE" id="PS00463">
    <property type="entry name" value="ZN2_CY6_FUNGAL_1"/>
    <property type="match status" value="1"/>
</dbReference>
<dbReference type="PANTHER" id="PTHR31069">
    <property type="entry name" value="OLEATE-ACTIVATED TRANSCRIPTION FACTOR 1-RELATED"/>
    <property type="match status" value="1"/>
</dbReference>
<dbReference type="CDD" id="cd00067">
    <property type="entry name" value="GAL4"/>
    <property type="match status" value="1"/>
</dbReference>
<keyword evidence="8" id="KW-1185">Reference proteome</keyword>
<keyword evidence="2" id="KW-0238">DNA-binding</keyword>
<evidence type="ECO:0000256" key="1">
    <source>
        <dbReference type="ARBA" id="ARBA00023015"/>
    </source>
</evidence>
<dbReference type="GO" id="GO:0009893">
    <property type="term" value="P:positive regulation of metabolic process"/>
    <property type="evidence" value="ECO:0007669"/>
    <property type="project" value="UniProtKB-ARBA"/>
</dbReference>
<keyword evidence="1" id="KW-0805">Transcription regulation</keyword>
<reference evidence="7" key="1">
    <citation type="journal article" date="2019" name="Beilstein J. Org. Chem.">
        <title>Nanangenines: drimane sesquiterpenoids as the dominant metabolite cohort of a novel Australian fungus, Aspergillus nanangensis.</title>
        <authorList>
            <person name="Lacey H.J."/>
            <person name="Gilchrist C.L.M."/>
            <person name="Crombie A."/>
            <person name="Kalaitzis J.A."/>
            <person name="Vuong D."/>
            <person name="Rutledge P.J."/>
            <person name="Turner P."/>
            <person name="Pitt J.I."/>
            <person name="Lacey E."/>
            <person name="Chooi Y.H."/>
            <person name="Piggott A.M."/>
        </authorList>
    </citation>
    <scope>NUCLEOTIDE SEQUENCE</scope>
    <source>
        <strain evidence="7">MST-FP2251</strain>
    </source>
</reference>
<dbReference type="Pfam" id="PF11951">
    <property type="entry name" value="Fungal_trans_2"/>
    <property type="match status" value="1"/>
</dbReference>
<evidence type="ECO:0000256" key="2">
    <source>
        <dbReference type="ARBA" id="ARBA00023125"/>
    </source>
</evidence>
<feature type="compositionally biased region" description="Polar residues" evidence="5">
    <location>
        <begin position="1"/>
        <end position="10"/>
    </location>
</feature>
<feature type="region of interest" description="Disordered" evidence="5">
    <location>
        <begin position="1"/>
        <end position="21"/>
    </location>
</feature>
<dbReference type="Gene3D" id="4.10.240.10">
    <property type="entry name" value="Zn(2)-C6 fungal-type DNA-binding domain"/>
    <property type="match status" value="1"/>
</dbReference>
<feature type="domain" description="Zn(2)-C6 fungal-type" evidence="6">
    <location>
        <begin position="24"/>
        <end position="52"/>
    </location>
</feature>
<evidence type="ECO:0000259" key="6">
    <source>
        <dbReference type="PROSITE" id="PS50048"/>
    </source>
</evidence>
<evidence type="ECO:0000256" key="4">
    <source>
        <dbReference type="ARBA" id="ARBA00023242"/>
    </source>
</evidence>
<dbReference type="Pfam" id="PF00172">
    <property type="entry name" value="Zn_clus"/>
    <property type="match status" value="1"/>
</dbReference>
<evidence type="ECO:0000256" key="3">
    <source>
        <dbReference type="ARBA" id="ARBA00023163"/>
    </source>
</evidence>
<dbReference type="InterPro" id="IPR036864">
    <property type="entry name" value="Zn2-C6_fun-type_DNA-bd_sf"/>
</dbReference>
<dbReference type="EMBL" id="VCAU01000093">
    <property type="protein sequence ID" value="KAF9885583.1"/>
    <property type="molecule type" value="Genomic_DNA"/>
</dbReference>
<name>A0AAD4GRP2_ASPNN</name>
<gene>
    <name evidence="7" type="ORF">FE257_012789</name>
</gene>
<accession>A0AAD4GRP2</accession>
<dbReference type="SMART" id="SM00066">
    <property type="entry name" value="GAL4"/>
    <property type="match status" value="1"/>
</dbReference>
<organism evidence="7 8">
    <name type="scientific">Aspergillus nanangensis</name>
    <dbReference type="NCBI Taxonomy" id="2582783"/>
    <lineage>
        <taxon>Eukaryota</taxon>
        <taxon>Fungi</taxon>
        <taxon>Dikarya</taxon>
        <taxon>Ascomycota</taxon>
        <taxon>Pezizomycotina</taxon>
        <taxon>Eurotiomycetes</taxon>
        <taxon>Eurotiomycetidae</taxon>
        <taxon>Eurotiales</taxon>
        <taxon>Aspergillaceae</taxon>
        <taxon>Aspergillus</taxon>
        <taxon>Aspergillus subgen. Circumdati</taxon>
    </lineage>
</organism>
<dbReference type="Proteomes" id="UP001194746">
    <property type="component" value="Unassembled WGS sequence"/>
</dbReference>